<sequence length="402" mass="45937">MTVVVTPLSVSEKLRLREVFTSVQDSGSLSGYIRTYCFNGLLDRVEGNANVHRWSEQTQLGKGDSITVGYMSELSDYTRISVTQNNLQELKVDQNLFRALAQFWNQAYSCFTFGEVDLVPTVEEYTALLQCPRFQCDKIYSRAACVPTFGKKLMTITGMSEQWIMARIKEKVESKCIPWGALKDLIQTHPDEAKRVDIFALSLYGLMVFPKALRYVDEATTDLFHRLSKRVTFVPAILAEMFKSLIACRRASAGSHFRLIDRVTCRVFFEDYSPLKDISASTKRVDVSEKNWIALLQNLQSKDVEWRAPWTILGEILYRCGSFDWVPLLGIWGAIGYASLLVLRQHGLRQFIPATYSLVQSEFVYRGADYKRKVSEISSAWNKTCRLKRVAIILAITPKYVE</sequence>
<evidence type="ECO:0000313" key="2">
    <source>
        <dbReference type="EMBL" id="KAG8472214.1"/>
    </source>
</evidence>
<evidence type="ECO:0000313" key="3">
    <source>
        <dbReference type="Proteomes" id="UP000701853"/>
    </source>
</evidence>
<feature type="domain" description="DUF7745" evidence="1">
    <location>
        <begin position="87"/>
        <end position="387"/>
    </location>
</feature>
<evidence type="ECO:0000259" key="1">
    <source>
        <dbReference type="Pfam" id="PF24924"/>
    </source>
</evidence>
<dbReference type="InterPro" id="IPR056647">
    <property type="entry name" value="DUF7745"/>
</dbReference>
<dbReference type="EMBL" id="JAHUZN010000013">
    <property type="protein sequence ID" value="KAG8472214.1"/>
    <property type="molecule type" value="Genomic_DNA"/>
</dbReference>
<organism evidence="2 3">
    <name type="scientific">Gossypium anomalum</name>
    <dbReference type="NCBI Taxonomy" id="47600"/>
    <lineage>
        <taxon>Eukaryota</taxon>
        <taxon>Viridiplantae</taxon>
        <taxon>Streptophyta</taxon>
        <taxon>Embryophyta</taxon>
        <taxon>Tracheophyta</taxon>
        <taxon>Spermatophyta</taxon>
        <taxon>Magnoliopsida</taxon>
        <taxon>eudicotyledons</taxon>
        <taxon>Gunneridae</taxon>
        <taxon>Pentapetalae</taxon>
        <taxon>rosids</taxon>
        <taxon>malvids</taxon>
        <taxon>Malvales</taxon>
        <taxon>Malvaceae</taxon>
        <taxon>Malvoideae</taxon>
        <taxon>Gossypium</taxon>
    </lineage>
</organism>
<accession>A0A8J5XWT6</accession>
<comment type="caution">
    <text evidence="2">The sequence shown here is derived from an EMBL/GenBank/DDBJ whole genome shotgun (WGS) entry which is preliminary data.</text>
</comment>
<dbReference type="AlphaFoldDB" id="A0A8J5XWT6"/>
<protein>
    <recommendedName>
        <fullName evidence="1">DUF7745 domain-containing protein</fullName>
    </recommendedName>
</protein>
<dbReference type="PANTHER" id="PTHR48200">
    <property type="entry name" value="PROTEIN, PUTATIVE-RELATED"/>
    <property type="match status" value="1"/>
</dbReference>
<proteinExistence type="predicted"/>
<name>A0A8J5XWT6_9ROSI</name>
<gene>
    <name evidence="2" type="ORF">CXB51_034286</name>
</gene>
<dbReference type="PANTHER" id="PTHR48200:SF1">
    <property type="entry name" value="AMINOTRANSFERASE-LIKE PLANT MOBILE DOMAIN-CONTAINING PROTEIN"/>
    <property type="match status" value="1"/>
</dbReference>
<reference evidence="2 3" key="1">
    <citation type="journal article" date="2021" name="bioRxiv">
        <title>The Gossypium anomalum genome as a resource for cotton improvement and evolutionary analysis of hybrid incompatibility.</title>
        <authorList>
            <person name="Grover C.E."/>
            <person name="Yuan D."/>
            <person name="Arick M.A."/>
            <person name="Miller E.R."/>
            <person name="Hu G."/>
            <person name="Peterson D.G."/>
            <person name="Wendel J.F."/>
            <person name="Udall J.A."/>
        </authorList>
    </citation>
    <scope>NUCLEOTIDE SEQUENCE [LARGE SCALE GENOMIC DNA]</scope>
    <source>
        <strain evidence="2">JFW-Udall</strain>
        <tissue evidence="2">Leaf</tissue>
    </source>
</reference>
<dbReference type="Proteomes" id="UP000701853">
    <property type="component" value="Chromosome 13"/>
</dbReference>
<dbReference type="Pfam" id="PF24924">
    <property type="entry name" value="DUF7745"/>
    <property type="match status" value="1"/>
</dbReference>
<keyword evidence="3" id="KW-1185">Reference proteome</keyword>